<comment type="caution">
    <text evidence="1">The sequence shown here is derived from an EMBL/GenBank/DDBJ whole genome shotgun (WGS) entry which is preliminary data.</text>
</comment>
<protein>
    <submittedName>
        <fullName evidence="1">Uncharacterized protein</fullName>
    </submittedName>
</protein>
<accession>A0ACC2UYD4</accession>
<sequence>MDPPPSATTTTTLSPLATTEIRCKRCPFRGTINDFPLKLNGTDRTTACTTCVFKNREERRVQRMKARPQEGQTRDGDTTVEGQGNDDTMVDMQTETTLAFPTTSSSTAHPEPTDTAQTASSPAATTTALSSRKDKTRRNVGRSAFPEIQTTWHAFTRLITPRNPGDPIDVHAAVILREIPMFDPFLAIQTDPGEEGAEEERFVVLDGKREKLETAAWMLARIVAREVWRITGYRYIYKSRSGSSGNPTRHNSHFNCAQNDAEKKNKRSRVSVQKKRMARFDCGGYLNIVTDERDLGAVNIVITHILDHVRYAERPEAVDVADAPWLVGLDTRAEGGMVVDTDDEDLQWDTDAAGPSPRRSVGSGGKGGVTVQLRHGLPISQTLYELAQRSVSTGGRVLGSTSPAAPLHSTSAATDANMVLDPRLAGNDSFHFLSESTQPAGPSSAPSNRPMNAVASTSQLPPDTTATSTAVSSAAPLLATQHGGTMLLSDLVVDQLQRQPSRDRNVASTSAASNSDRVHITPDEYLRYQQAYQVILSQLTSSRGMDAKRYEKVGPMLQWIEQVAKIFEGESSGGNKNGN</sequence>
<gene>
    <name evidence="1" type="ORF">QFC21_007247</name>
</gene>
<dbReference type="Proteomes" id="UP001227268">
    <property type="component" value="Unassembled WGS sequence"/>
</dbReference>
<dbReference type="EMBL" id="JASBWT010000055">
    <property type="protein sequence ID" value="KAJ9091352.1"/>
    <property type="molecule type" value="Genomic_DNA"/>
</dbReference>
<organism evidence="1 2">
    <name type="scientific">Naganishia friedmannii</name>
    <dbReference type="NCBI Taxonomy" id="89922"/>
    <lineage>
        <taxon>Eukaryota</taxon>
        <taxon>Fungi</taxon>
        <taxon>Dikarya</taxon>
        <taxon>Basidiomycota</taxon>
        <taxon>Agaricomycotina</taxon>
        <taxon>Tremellomycetes</taxon>
        <taxon>Filobasidiales</taxon>
        <taxon>Filobasidiaceae</taxon>
        <taxon>Naganishia</taxon>
    </lineage>
</organism>
<keyword evidence="2" id="KW-1185">Reference proteome</keyword>
<evidence type="ECO:0000313" key="2">
    <source>
        <dbReference type="Proteomes" id="UP001227268"/>
    </source>
</evidence>
<evidence type="ECO:0000313" key="1">
    <source>
        <dbReference type="EMBL" id="KAJ9091352.1"/>
    </source>
</evidence>
<name>A0ACC2UYD4_9TREE</name>
<proteinExistence type="predicted"/>
<reference evidence="1" key="1">
    <citation type="submission" date="2023-04" db="EMBL/GenBank/DDBJ databases">
        <title>Draft Genome sequencing of Naganishia species isolated from polar environments using Oxford Nanopore Technology.</title>
        <authorList>
            <person name="Leo P."/>
            <person name="Venkateswaran K."/>
        </authorList>
    </citation>
    <scope>NUCLEOTIDE SEQUENCE</scope>
    <source>
        <strain evidence="1">MNA-CCFEE 5423</strain>
    </source>
</reference>